<feature type="domain" description="RNase III" evidence="11">
    <location>
        <begin position="1"/>
        <end position="124"/>
    </location>
</feature>
<evidence type="ECO:0000256" key="9">
    <source>
        <dbReference type="HAMAP-Rule" id="MF_00104"/>
    </source>
</evidence>
<keyword evidence="9" id="KW-0699">rRNA-binding</keyword>
<evidence type="ECO:0000313" key="13">
    <source>
        <dbReference type="Proteomes" id="UP000006639"/>
    </source>
</evidence>
<dbReference type="OrthoDB" id="9805026at2"/>
<evidence type="ECO:0000256" key="5">
    <source>
        <dbReference type="ARBA" id="ARBA00022722"/>
    </source>
</evidence>
<accession>F7XTX7</accession>
<dbReference type="GO" id="GO:0008033">
    <property type="term" value="P:tRNA processing"/>
    <property type="evidence" value="ECO:0007669"/>
    <property type="project" value="UniProtKB-KW"/>
</dbReference>
<dbReference type="PROSITE" id="PS50142">
    <property type="entry name" value="RNASE_3_2"/>
    <property type="match status" value="1"/>
</dbReference>
<gene>
    <name evidence="9 12" type="primary">rnc</name>
    <name evidence="12" type="ordered locus">midi_01059</name>
</gene>
<dbReference type="SMART" id="SM00535">
    <property type="entry name" value="RIBOc"/>
    <property type="match status" value="1"/>
</dbReference>
<dbReference type="GO" id="GO:0019843">
    <property type="term" value="F:rRNA binding"/>
    <property type="evidence" value="ECO:0007669"/>
    <property type="project" value="UniProtKB-KW"/>
</dbReference>
<feature type="binding site" evidence="9">
    <location>
        <position position="110"/>
    </location>
    <ligand>
        <name>Mg(2+)</name>
        <dbReference type="ChEBI" id="CHEBI:18420"/>
    </ligand>
</feature>
<dbReference type="GO" id="GO:0046872">
    <property type="term" value="F:metal ion binding"/>
    <property type="evidence" value="ECO:0007669"/>
    <property type="project" value="UniProtKB-KW"/>
</dbReference>
<comment type="similarity">
    <text evidence="2">Belongs to the ribonuclease III family.</text>
</comment>
<sequence>MTIPYTFRNKKLLDKALTHPSFTKASQVGENDYERLEFFGDSILSMVITELLYKKHINATDSKLSIMHSNLVNSQSLAKVAISINLGKYLIMDEGEEIAGGRDNVKNLENAMEALIAAVYLDSNYETVAAFIKKLWRPLLNDKSIGEKDKKSLLQEWAQRDNGALPIYKIVKREGVAHSPTFTISVTAHDMQAIGIGKSKKEAEQNAATALLSQINELEKKN</sequence>
<evidence type="ECO:0000256" key="2">
    <source>
        <dbReference type="ARBA" id="ARBA00010183"/>
    </source>
</evidence>
<dbReference type="CDD" id="cd10845">
    <property type="entry name" value="DSRM_RNAse_III_family"/>
    <property type="match status" value="1"/>
</dbReference>
<dbReference type="SMART" id="SM00358">
    <property type="entry name" value="DSRM"/>
    <property type="match status" value="1"/>
</dbReference>
<dbReference type="InterPro" id="IPR014720">
    <property type="entry name" value="dsRBD_dom"/>
</dbReference>
<proteinExistence type="inferred from homology"/>
<dbReference type="PANTHER" id="PTHR11207:SF0">
    <property type="entry name" value="RIBONUCLEASE 3"/>
    <property type="match status" value="1"/>
</dbReference>
<evidence type="ECO:0000259" key="11">
    <source>
        <dbReference type="PROSITE" id="PS50142"/>
    </source>
</evidence>
<dbReference type="CDD" id="cd00593">
    <property type="entry name" value="RIBOc"/>
    <property type="match status" value="1"/>
</dbReference>
<feature type="domain" description="DRBM" evidence="10">
    <location>
        <begin position="149"/>
        <end position="217"/>
    </location>
</feature>
<dbReference type="KEGG" id="mmn:midi_01059"/>
<comment type="cofactor">
    <cofactor evidence="9">
        <name>Mg(2+)</name>
        <dbReference type="ChEBI" id="CHEBI:18420"/>
    </cofactor>
</comment>
<evidence type="ECO:0000256" key="4">
    <source>
        <dbReference type="ARBA" id="ARBA00022664"/>
    </source>
</evidence>
<comment type="subunit">
    <text evidence="9">Homodimer.</text>
</comment>
<dbReference type="InterPro" id="IPR000999">
    <property type="entry name" value="RNase_III_dom"/>
</dbReference>
<dbReference type="SUPFAM" id="SSF69065">
    <property type="entry name" value="RNase III domain-like"/>
    <property type="match status" value="1"/>
</dbReference>
<dbReference type="GO" id="GO:0004525">
    <property type="term" value="F:ribonuclease III activity"/>
    <property type="evidence" value="ECO:0007669"/>
    <property type="project" value="UniProtKB-UniRule"/>
</dbReference>
<dbReference type="GO" id="GO:0006397">
    <property type="term" value="P:mRNA processing"/>
    <property type="evidence" value="ECO:0007669"/>
    <property type="project" value="UniProtKB-UniRule"/>
</dbReference>
<comment type="catalytic activity">
    <reaction evidence="1 9">
        <text>Endonucleolytic cleavage to 5'-phosphomonoester.</text>
        <dbReference type="EC" id="3.1.26.3"/>
    </reaction>
</comment>
<dbReference type="RefSeq" id="WP_013951530.1">
    <property type="nucleotide sequence ID" value="NC_015722.1"/>
</dbReference>
<dbReference type="EMBL" id="CP002130">
    <property type="protein sequence ID" value="AEI89336.1"/>
    <property type="molecule type" value="Genomic_DNA"/>
</dbReference>
<protein>
    <recommendedName>
        <fullName evidence="9">Ribonuclease 3</fullName>
        <ecNumber evidence="9">3.1.26.3</ecNumber>
    </recommendedName>
    <alternativeName>
        <fullName evidence="9">Ribonuclease III</fullName>
        <shortName evidence="9">RNase III</shortName>
    </alternativeName>
</protein>
<evidence type="ECO:0000256" key="7">
    <source>
        <dbReference type="ARBA" id="ARBA00022801"/>
    </source>
</evidence>
<keyword evidence="9" id="KW-0819">tRNA processing</keyword>
<comment type="subcellular location">
    <subcellularLocation>
        <location evidence="9">Cytoplasm</location>
    </subcellularLocation>
</comment>
<dbReference type="PROSITE" id="PS50137">
    <property type="entry name" value="DS_RBD"/>
    <property type="match status" value="1"/>
</dbReference>
<evidence type="ECO:0000256" key="6">
    <source>
        <dbReference type="ARBA" id="ARBA00022759"/>
    </source>
</evidence>
<dbReference type="AlphaFoldDB" id="F7XTX7"/>
<organism evidence="12 13">
    <name type="scientific">Midichloria mitochondrii (strain IricVA)</name>
    <dbReference type="NCBI Taxonomy" id="696127"/>
    <lineage>
        <taxon>Bacteria</taxon>
        <taxon>Pseudomonadati</taxon>
        <taxon>Pseudomonadota</taxon>
        <taxon>Alphaproteobacteria</taxon>
        <taxon>Rickettsiales</taxon>
        <taxon>Candidatus Midichloriaceae</taxon>
        <taxon>Candidatus Midichloria</taxon>
    </lineage>
</organism>
<dbReference type="PANTHER" id="PTHR11207">
    <property type="entry name" value="RIBONUCLEASE III"/>
    <property type="match status" value="1"/>
</dbReference>
<dbReference type="Pfam" id="PF14622">
    <property type="entry name" value="Ribonucleas_3_3"/>
    <property type="match status" value="1"/>
</dbReference>
<keyword evidence="13" id="KW-1185">Reference proteome</keyword>
<feature type="binding site" evidence="9">
    <location>
        <position position="113"/>
    </location>
    <ligand>
        <name>Mg(2+)</name>
        <dbReference type="ChEBI" id="CHEBI:18420"/>
    </ligand>
</feature>
<dbReference type="EC" id="3.1.26.3" evidence="9"/>
<dbReference type="NCBIfam" id="TIGR02191">
    <property type="entry name" value="RNaseIII"/>
    <property type="match status" value="1"/>
</dbReference>
<keyword evidence="9" id="KW-0963">Cytoplasm</keyword>
<keyword evidence="7 9" id="KW-0378">Hydrolase</keyword>
<dbReference type="Pfam" id="PF00035">
    <property type="entry name" value="dsrm"/>
    <property type="match status" value="1"/>
</dbReference>
<dbReference type="STRING" id="696127.midi_01059"/>
<dbReference type="GO" id="GO:0010468">
    <property type="term" value="P:regulation of gene expression"/>
    <property type="evidence" value="ECO:0007669"/>
    <property type="project" value="TreeGrafter"/>
</dbReference>
<dbReference type="Proteomes" id="UP000006639">
    <property type="component" value="Chromosome"/>
</dbReference>
<dbReference type="InterPro" id="IPR011907">
    <property type="entry name" value="RNase_III"/>
</dbReference>
<dbReference type="Gene3D" id="3.30.160.20">
    <property type="match status" value="1"/>
</dbReference>
<dbReference type="HOGENOM" id="CLU_000907_1_3_5"/>
<dbReference type="HAMAP" id="MF_00104">
    <property type="entry name" value="RNase_III"/>
    <property type="match status" value="1"/>
</dbReference>
<evidence type="ECO:0000259" key="10">
    <source>
        <dbReference type="PROSITE" id="PS50137"/>
    </source>
</evidence>
<evidence type="ECO:0000256" key="8">
    <source>
        <dbReference type="ARBA" id="ARBA00022884"/>
    </source>
</evidence>
<keyword evidence="9" id="KW-0460">Magnesium</keyword>
<dbReference type="GO" id="GO:0003725">
    <property type="term" value="F:double-stranded RNA binding"/>
    <property type="evidence" value="ECO:0007669"/>
    <property type="project" value="TreeGrafter"/>
</dbReference>
<keyword evidence="6 9" id="KW-0255">Endonuclease</keyword>
<feature type="binding site" evidence="9">
    <location>
        <position position="37"/>
    </location>
    <ligand>
        <name>Mg(2+)</name>
        <dbReference type="ChEBI" id="CHEBI:18420"/>
    </ligand>
</feature>
<dbReference type="Gene3D" id="1.10.1520.10">
    <property type="entry name" value="Ribonuclease III domain"/>
    <property type="match status" value="1"/>
</dbReference>
<keyword evidence="9" id="KW-0479">Metal-binding</keyword>
<dbReference type="InterPro" id="IPR036389">
    <property type="entry name" value="RNase_III_sf"/>
</dbReference>
<dbReference type="GO" id="GO:0006364">
    <property type="term" value="P:rRNA processing"/>
    <property type="evidence" value="ECO:0007669"/>
    <property type="project" value="UniProtKB-UniRule"/>
</dbReference>
<reference evidence="12 13" key="1">
    <citation type="journal article" date="2011" name="Mol. Biol. Evol.">
        <title>Phylogenomic evidence for the presence of a flagellum and cbb3 oxidase in the free-living mitochondrial ancestor.</title>
        <authorList>
            <person name="Sassera D."/>
            <person name="Lo N."/>
            <person name="Epis S."/>
            <person name="D'Auria G."/>
            <person name="Montagna M."/>
            <person name="Comandatore F."/>
            <person name="Horner D."/>
            <person name="Pereto J."/>
            <person name="Luciano A.M."/>
            <person name="Franciosi F."/>
            <person name="Ferri E."/>
            <person name="Crotti E."/>
            <person name="Bazzocchi C."/>
            <person name="Daffonchio D."/>
            <person name="Sacchi L."/>
            <person name="Moya A."/>
            <person name="Latorre A."/>
            <person name="Bandi C."/>
        </authorList>
    </citation>
    <scope>NUCLEOTIDE SEQUENCE [LARGE SCALE GENOMIC DNA]</scope>
    <source>
        <strain evidence="12 13">IricVA</strain>
    </source>
</reference>
<keyword evidence="8 9" id="KW-0694">RNA-binding</keyword>
<evidence type="ECO:0000256" key="1">
    <source>
        <dbReference type="ARBA" id="ARBA00000109"/>
    </source>
</evidence>
<dbReference type="GO" id="GO:0005737">
    <property type="term" value="C:cytoplasm"/>
    <property type="evidence" value="ECO:0007669"/>
    <property type="project" value="UniProtKB-SubCell"/>
</dbReference>
<keyword evidence="5 9" id="KW-0540">Nuclease</keyword>
<dbReference type="FunFam" id="1.10.1520.10:FF:000001">
    <property type="entry name" value="Ribonuclease 3"/>
    <property type="match status" value="1"/>
</dbReference>
<keyword evidence="3 9" id="KW-0698">rRNA processing</keyword>
<keyword evidence="4 9" id="KW-0507">mRNA processing</keyword>
<evidence type="ECO:0000313" key="12">
    <source>
        <dbReference type="EMBL" id="AEI89336.1"/>
    </source>
</evidence>
<name>F7XTX7_MIDMI</name>
<feature type="active site" evidence="9">
    <location>
        <position position="41"/>
    </location>
</feature>
<feature type="active site" evidence="9">
    <location>
        <position position="113"/>
    </location>
</feature>
<comment type="function">
    <text evidence="9">Digests double-stranded RNA. Involved in the processing of primary rRNA transcript to yield the immediate precursors to the large and small rRNAs (23S and 16S). Processes some mRNAs, and tRNAs when they are encoded in the rRNA operon. Processes pre-crRNA and tracrRNA of type II CRISPR loci if present in the organism.</text>
</comment>
<dbReference type="SUPFAM" id="SSF54768">
    <property type="entry name" value="dsRNA-binding domain-like"/>
    <property type="match status" value="1"/>
</dbReference>
<evidence type="ECO:0000256" key="3">
    <source>
        <dbReference type="ARBA" id="ARBA00022552"/>
    </source>
</evidence>